<evidence type="ECO:0000256" key="7">
    <source>
        <dbReference type="ARBA" id="ARBA00048696"/>
    </source>
</evidence>
<dbReference type="KEGG" id="clw:CLAC_09255"/>
<keyword evidence="11" id="KW-1185">Reference proteome</keyword>
<dbReference type="GO" id="GO:0070733">
    <property type="term" value="F:AMPylase activity"/>
    <property type="evidence" value="ECO:0007669"/>
    <property type="project" value="UniProtKB-EC"/>
</dbReference>
<evidence type="ECO:0000256" key="8">
    <source>
        <dbReference type="SAM" id="MobiDB-lite"/>
    </source>
</evidence>
<evidence type="ECO:0000256" key="4">
    <source>
        <dbReference type="ARBA" id="ARBA00022840"/>
    </source>
</evidence>
<accession>A0A0K2H1Q3</accession>
<evidence type="ECO:0000256" key="3">
    <source>
        <dbReference type="ARBA" id="ARBA00022741"/>
    </source>
</evidence>
<dbReference type="RefSeq" id="WP_053412645.1">
    <property type="nucleotide sequence ID" value="NZ_CP006841.1"/>
</dbReference>
<evidence type="ECO:0000256" key="1">
    <source>
        <dbReference type="ARBA" id="ARBA00022679"/>
    </source>
</evidence>
<proteinExistence type="predicted"/>
<dbReference type="SUPFAM" id="SSF140931">
    <property type="entry name" value="Fic-like"/>
    <property type="match status" value="1"/>
</dbReference>
<organism evidence="10 11">
    <name type="scientific">Corynebacterium lactis RW2-5</name>
    <dbReference type="NCBI Taxonomy" id="1408189"/>
    <lineage>
        <taxon>Bacteria</taxon>
        <taxon>Bacillati</taxon>
        <taxon>Actinomycetota</taxon>
        <taxon>Actinomycetes</taxon>
        <taxon>Mycobacteriales</taxon>
        <taxon>Corynebacteriaceae</taxon>
        <taxon>Corynebacterium</taxon>
    </lineage>
</organism>
<dbReference type="InterPro" id="IPR036597">
    <property type="entry name" value="Fido-like_dom_sf"/>
</dbReference>
<dbReference type="PATRIC" id="fig|1408189.4.peg.1853"/>
<keyword evidence="1" id="KW-0808">Transferase</keyword>
<reference evidence="10 11" key="1">
    <citation type="submission" date="2013-10" db="EMBL/GenBank/DDBJ databases">
        <title>Complete genome sequence of Corynebacterium lactis DSM 45799(T), isolated from raw cow milk.</title>
        <authorList>
            <person name="Ruckert C."/>
            <person name="Albersmeier A."/>
            <person name="Lipski A."/>
            <person name="Kalinowski J."/>
        </authorList>
    </citation>
    <scope>NUCLEOTIDE SEQUENCE [LARGE SCALE GENOMIC DNA]</scope>
    <source>
        <strain evidence="10 11">RW2-5</strain>
    </source>
</reference>
<evidence type="ECO:0000256" key="6">
    <source>
        <dbReference type="ARBA" id="ARBA00047939"/>
    </source>
</evidence>
<dbReference type="GO" id="GO:0005524">
    <property type="term" value="F:ATP binding"/>
    <property type="evidence" value="ECO:0007669"/>
    <property type="project" value="UniProtKB-KW"/>
</dbReference>
<dbReference type="PROSITE" id="PS51459">
    <property type="entry name" value="FIDO"/>
    <property type="match status" value="1"/>
</dbReference>
<dbReference type="Proteomes" id="UP000058446">
    <property type="component" value="Chromosome"/>
</dbReference>
<dbReference type="AlphaFoldDB" id="A0A0K2H1Q3"/>
<feature type="region of interest" description="Disordered" evidence="8">
    <location>
        <begin position="389"/>
        <end position="419"/>
    </location>
</feature>
<dbReference type="GO" id="GO:0051302">
    <property type="term" value="P:regulation of cell division"/>
    <property type="evidence" value="ECO:0007669"/>
    <property type="project" value="TreeGrafter"/>
</dbReference>
<evidence type="ECO:0000259" key="9">
    <source>
        <dbReference type="PROSITE" id="PS51459"/>
    </source>
</evidence>
<feature type="domain" description="Fido" evidence="9">
    <location>
        <begin position="53"/>
        <end position="196"/>
    </location>
</feature>
<protein>
    <recommendedName>
        <fullName evidence="5">protein adenylyltransferase</fullName>
        <ecNumber evidence="5">2.7.7.108</ecNumber>
    </recommendedName>
</protein>
<dbReference type="EC" id="2.7.7.108" evidence="5"/>
<dbReference type="Pfam" id="PF02661">
    <property type="entry name" value="Fic"/>
    <property type="match status" value="1"/>
</dbReference>
<dbReference type="OrthoDB" id="9813719at2"/>
<evidence type="ECO:0000256" key="2">
    <source>
        <dbReference type="ARBA" id="ARBA00022695"/>
    </source>
</evidence>
<dbReference type="PANTHER" id="PTHR39560">
    <property type="entry name" value="PROTEIN ADENYLYLTRANSFERASE FIC-RELATED"/>
    <property type="match status" value="1"/>
</dbReference>
<sequence>MTQQERWDNLLFPGTNTLRNKQGITDEQAWQQAEGQLSLRRSLTLPALGFDGTLSDQLTQTHEHLFQDCYDWAGQFRDLDMTIPSASHPDGYATFASHTTIEARIAELDEVVDALDSANYDDKIEALAYLHCELNEINAFREGNGRTTRALMETLATRYDIELSWEGHISQLHDVSAASMAGTTLNSAPFHNFDKQICQPASHDDADLTIDELFAQQHETDATKNRLDQHFDRYTHAHDYERKTPTMAQQNWDVPLDFYGRHFDLKVTVDRYVNGGRPGITLTHEEDGNEEIFTTLTENAPHIDLDDDRRQIIINHDVTRETLNAVFDSGLLNREPDDTVYLGMAACNVHSFTDEAQTWINDQLENIEIDQSQVDAFAFAQSAYPNGIQLNDSHAEQGNSQPQPETQEYSTVDSEATEA</sequence>
<evidence type="ECO:0000256" key="5">
    <source>
        <dbReference type="ARBA" id="ARBA00034531"/>
    </source>
</evidence>
<evidence type="ECO:0000313" key="11">
    <source>
        <dbReference type="Proteomes" id="UP000058446"/>
    </source>
</evidence>
<dbReference type="InterPro" id="IPR003812">
    <property type="entry name" value="Fido"/>
</dbReference>
<gene>
    <name evidence="10" type="ORF">CLAC_09255</name>
</gene>
<comment type="catalytic activity">
    <reaction evidence="6">
        <text>L-threonyl-[protein] + ATP = 3-O-(5'-adenylyl)-L-threonyl-[protein] + diphosphate</text>
        <dbReference type="Rhea" id="RHEA:54292"/>
        <dbReference type="Rhea" id="RHEA-COMP:11060"/>
        <dbReference type="Rhea" id="RHEA-COMP:13847"/>
        <dbReference type="ChEBI" id="CHEBI:30013"/>
        <dbReference type="ChEBI" id="CHEBI:30616"/>
        <dbReference type="ChEBI" id="CHEBI:33019"/>
        <dbReference type="ChEBI" id="CHEBI:138113"/>
        <dbReference type="EC" id="2.7.7.108"/>
    </reaction>
</comment>
<name>A0A0K2H1Q3_9CORY</name>
<dbReference type="Gene3D" id="1.10.3290.10">
    <property type="entry name" value="Fido-like domain"/>
    <property type="match status" value="1"/>
</dbReference>
<dbReference type="EMBL" id="CP006841">
    <property type="protein sequence ID" value="ALA67863.1"/>
    <property type="molecule type" value="Genomic_DNA"/>
</dbReference>
<comment type="catalytic activity">
    <reaction evidence="7">
        <text>L-tyrosyl-[protein] + ATP = O-(5'-adenylyl)-L-tyrosyl-[protein] + diphosphate</text>
        <dbReference type="Rhea" id="RHEA:54288"/>
        <dbReference type="Rhea" id="RHEA-COMP:10136"/>
        <dbReference type="Rhea" id="RHEA-COMP:13846"/>
        <dbReference type="ChEBI" id="CHEBI:30616"/>
        <dbReference type="ChEBI" id="CHEBI:33019"/>
        <dbReference type="ChEBI" id="CHEBI:46858"/>
        <dbReference type="ChEBI" id="CHEBI:83624"/>
        <dbReference type="EC" id="2.7.7.108"/>
    </reaction>
</comment>
<dbReference type="PANTHER" id="PTHR39560:SF1">
    <property type="entry name" value="PROTEIN ADENYLYLTRANSFERASE FIC-RELATED"/>
    <property type="match status" value="1"/>
</dbReference>
<keyword evidence="3" id="KW-0547">Nucleotide-binding</keyword>
<keyword evidence="2" id="KW-0548">Nucleotidyltransferase</keyword>
<keyword evidence="4" id="KW-0067">ATP-binding</keyword>
<dbReference type="STRING" id="1408189.CLAC_09255"/>
<evidence type="ECO:0000313" key="10">
    <source>
        <dbReference type="EMBL" id="ALA67863.1"/>
    </source>
</evidence>